<evidence type="ECO:0000256" key="2">
    <source>
        <dbReference type="ARBA" id="ARBA00021572"/>
    </source>
</evidence>
<accession>A0A917ZG23</accession>
<dbReference type="InterPro" id="IPR000335">
    <property type="entry name" value="Bleomycin-R"/>
</dbReference>
<evidence type="ECO:0000256" key="3">
    <source>
        <dbReference type="ARBA" id="ARBA00023251"/>
    </source>
</evidence>
<evidence type="ECO:0000313" key="5">
    <source>
        <dbReference type="EMBL" id="GGO81484.1"/>
    </source>
</evidence>
<dbReference type="CDD" id="cd08349">
    <property type="entry name" value="BLMA_like"/>
    <property type="match status" value="1"/>
</dbReference>
<reference evidence="5 6" key="1">
    <citation type="journal article" date="2014" name="Int. J. Syst. Evol. Microbiol.">
        <title>Complete genome sequence of Corynebacterium casei LMG S-19264T (=DSM 44701T), isolated from a smear-ripened cheese.</title>
        <authorList>
            <consortium name="US DOE Joint Genome Institute (JGI-PGF)"/>
            <person name="Walter F."/>
            <person name="Albersmeier A."/>
            <person name="Kalinowski J."/>
            <person name="Ruckert C."/>
        </authorList>
    </citation>
    <scope>NUCLEOTIDE SEQUENCE [LARGE SCALE GENOMIC DNA]</scope>
    <source>
        <strain evidence="5 6">CGMCC 1.7286</strain>
    </source>
</reference>
<dbReference type="Gene3D" id="3.10.180.10">
    <property type="entry name" value="2,3-Dihydroxybiphenyl 1,2-Dioxygenase, domain 1"/>
    <property type="match status" value="1"/>
</dbReference>
<dbReference type="InterPro" id="IPR037523">
    <property type="entry name" value="VOC_core"/>
</dbReference>
<keyword evidence="3" id="KW-0046">Antibiotic resistance</keyword>
<dbReference type="PROSITE" id="PS51819">
    <property type="entry name" value="VOC"/>
    <property type="match status" value="1"/>
</dbReference>
<sequence length="121" mass="14209">MKCQTIPVFRIFDETRAREFYLGFLGMQVDWEHRFDDQAPLYMQVSRGELVLHLSEHHGDGTPGSRLFVNVDDLDGLFRNVGARNYRYSRPAIERAPWGDRCFEVTDPFANRILFNEVRPD</sequence>
<dbReference type="Pfam" id="PF19581">
    <property type="entry name" value="Glyoxalase_7"/>
    <property type="match status" value="1"/>
</dbReference>
<evidence type="ECO:0000259" key="4">
    <source>
        <dbReference type="PROSITE" id="PS51819"/>
    </source>
</evidence>
<dbReference type="RefSeq" id="WP_188860501.1">
    <property type="nucleotide sequence ID" value="NZ_BMLT01000004.1"/>
</dbReference>
<dbReference type="EMBL" id="BMLT01000004">
    <property type="protein sequence ID" value="GGO81484.1"/>
    <property type="molecule type" value="Genomic_DNA"/>
</dbReference>
<keyword evidence="6" id="KW-1185">Reference proteome</keyword>
<feature type="domain" description="VOC" evidence="4">
    <location>
        <begin position="1"/>
        <end position="118"/>
    </location>
</feature>
<dbReference type="Proteomes" id="UP000599578">
    <property type="component" value="Unassembled WGS sequence"/>
</dbReference>
<protein>
    <recommendedName>
        <fullName evidence="2">Bleomycin resistance protein</fullName>
    </recommendedName>
</protein>
<evidence type="ECO:0000256" key="1">
    <source>
        <dbReference type="ARBA" id="ARBA00011051"/>
    </source>
</evidence>
<comment type="similarity">
    <text evidence="1">Belongs to the bleomycin resistance protein family.</text>
</comment>
<proteinExistence type="inferred from homology"/>
<gene>
    <name evidence="5" type="ORF">GCM10011348_20630</name>
</gene>
<dbReference type="SUPFAM" id="SSF54593">
    <property type="entry name" value="Glyoxalase/Bleomycin resistance protein/Dihydroxybiphenyl dioxygenase"/>
    <property type="match status" value="1"/>
</dbReference>
<name>A0A917ZG23_9GAMM</name>
<evidence type="ECO:0000313" key="6">
    <source>
        <dbReference type="Proteomes" id="UP000599578"/>
    </source>
</evidence>
<dbReference type="InterPro" id="IPR029068">
    <property type="entry name" value="Glyas_Bleomycin-R_OHBP_Dase"/>
</dbReference>
<dbReference type="AlphaFoldDB" id="A0A917ZG23"/>
<comment type="caution">
    <text evidence="5">The sequence shown here is derived from an EMBL/GenBank/DDBJ whole genome shotgun (WGS) entry which is preliminary data.</text>
</comment>
<organism evidence="5 6">
    <name type="scientific">Marinobacterium nitratireducens</name>
    <dbReference type="NCBI Taxonomy" id="518897"/>
    <lineage>
        <taxon>Bacteria</taxon>
        <taxon>Pseudomonadati</taxon>
        <taxon>Pseudomonadota</taxon>
        <taxon>Gammaproteobacteria</taxon>
        <taxon>Oceanospirillales</taxon>
        <taxon>Oceanospirillaceae</taxon>
        <taxon>Marinobacterium</taxon>
    </lineage>
</organism>
<dbReference type="GO" id="GO:0046677">
    <property type="term" value="P:response to antibiotic"/>
    <property type="evidence" value="ECO:0007669"/>
    <property type="project" value="UniProtKB-KW"/>
</dbReference>